<name>A0ABD3UXT8_SINWO</name>
<protein>
    <recommendedName>
        <fullName evidence="2">CCHC-type domain-containing protein</fullName>
    </recommendedName>
</protein>
<dbReference type="GO" id="GO:0008270">
    <property type="term" value="F:zinc ion binding"/>
    <property type="evidence" value="ECO:0007669"/>
    <property type="project" value="UniProtKB-KW"/>
</dbReference>
<evidence type="ECO:0000256" key="1">
    <source>
        <dbReference type="PROSITE-ProRule" id="PRU00047"/>
    </source>
</evidence>
<keyword evidence="4" id="KW-1185">Reference proteome</keyword>
<dbReference type="AlphaFoldDB" id="A0ABD3UXT8"/>
<keyword evidence="1" id="KW-0479">Metal-binding</keyword>
<reference evidence="3 4" key="1">
    <citation type="submission" date="2024-11" db="EMBL/GenBank/DDBJ databases">
        <title>Chromosome-level genome assembly of the freshwater bivalve Anodonta woodiana.</title>
        <authorList>
            <person name="Chen X."/>
        </authorList>
    </citation>
    <scope>NUCLEOTIDE SEQUENCE [LARGE SCALE GENOMIC DNA]</scope>
    <source>
        <strain evidence="3">MN2024</strain>
        <tissue evidence="3">Gills</tissue>
    </source>
</reference>
<sequence>MEIYPSIGVNLLNSFFRTEVIVSEEGSLINAFRDQWAQTIDLSAIAAKHRPNTPTLLALVIASGVDSKEIETFTHIGRGLFDLPLGQIGEFNVVIRETLLITKNQGIKTINVYISQFPCEIPLTNFTQGLEQCLQIKTLNVRRETFKAMANVNTGKIIVCMDGRDATKIPEFFKVRGLLVQSWFYGCIHIRPCWNCNKTGHDRWKCPK</sequence>
<accession>A0ABD3UXT8</accession>
<dbReference type="Proteomes" id="UP001634394">
    <property type="component" value="Unassembled WGS sequence"/>
</dbReference>
<proteinExistence type="predicted"/>
<gene>
    <name evidence="3" type="ORF">ACJMK2_013541</name>
</gene>
<feature type="domain" description="CCHC-type" evidence="2">
    <location>
        <begin position="193"/>
        <end position="208"/>
    </location>
</feature>
<keyword evidence="1" id="KW-0862">Zinc</keyword>
<evidence type="ECO:0000259" key="2">
    <source>
        <dbReference type="PROSITE" id="PS50158"/>
    </source>
</evidence>
<keyword evidence="1" id="KW-0863">Zinc-finger</keyword>
<dbReference type="InterPro" id="IPR001878">
    <property type="entry name" value="Znf_CCHC"/>
</dbReference>
<comment type="caution">
    <text evidence="3">The sequence shown here is derived from an EMBL/GenBank/DDBJ whole genome shotgun (WGS) entry which is preliminary data.</text>
</comment>
<dbReference type="EMBL" id="JBJQND010000014">
    <property type="protein sequence ID" value="KAL3854267.1"/>
    <property type="molecule type" value="Genomic_DNA"/>
</dbReference>
<organism evidence="3 4">
    <name type="scientific">Sinanodonta woodiana</name>
    <name type="common">Chinese pond mussel</name>
    <name type="synonym">Anodonta woodiana</name>
    <dbReference type="NCBI Taxonomy" id="1069815"/>
    <lineage>
        <taxon>Eukaryota</taxon>
        <taxon>Metazoa</taxon>
        <taxon>Spiralia</taxon>
        <taxon>Lophotrochozoa</taxon>
        <taxon>Mollusca</taxon>
        <taxon>Bivalvia</taxon>
        <taxon>Autobranchia</taxon>
        <taxon>Heteroconchia</taxon>
        <taxon>Palaeoheterodonta</taxon>
        <taxon>Unionida</taxon>
        <taxon>Unionoidea</taxon>
        <taxon>Unionidae</taxon>
        <taxon>Unioninae</taxon>
        <taxon>Sinanodonta</taxon>
    </lineage>
</organism>
<evidence type="ECO:0000313" key="4">
    <source>
        <dbReference type="Proteomes" id="UP001634394"/>
    </source>
</evidence>
<dbReference type="PROSITE" id="PS50158">
    <property type="entry name" value="ZF_CCHC"/>
    <property type="match status" value="1"/>
</dbReference>
<evidence type="ECO:0000313" key="3">
    <source>
        <dbReference type="EMBL" id="KAL3854267.1"/>
    </source>
</evidence>